<evidence type="ECO:0000259" key="2">
    <source>
        <dbReference type="Pfam" id="PF02469"/>
    </source>
</evidence>
<dbReference type="SUPFAM" id="SSF82153">
    <property type="entry name" value="FAS1 domain"/>
    <property type="match status" value="2"/>
</dbReference>
<dbReference type="Proteomes" id="UP000256970">
    <property type="component" value="Unassembled WGS sequence"/>
</dbReference>
<sequence length="417" mass="44660">MAIKVIFVLLLAAAIVQAAEDPLAQGLEKDADNRLWVRMMQSLNIQADEDATYATIFAPTDRAVNTFLFEMGLSFDQLLARPVLVDQILSYHTIPGASITNMYSKNSGDGNKDLISNNEQQPTVMATGDPNAALQAYKSPITGLVALVDAQGNRAVVVGGGTKYGRVVFYDISAVLMSSSYFFNFKDAFKTYPQWSAAGELISKAALYSDTLASSIIGSSESTWLLPNNDALKPIAAKLMAAPAGELAQFMEYHVLPSLRAVPGGWQNGGKVDTKLPGHSIHSKLGTTTATDPFTGATVNDAPLLTLIPEVGIEARATIYNIYTGKSIIIAINEPLTPNTGIAKLLGNAVNSGRRRSLLQRHRQSHANNWAAQNTQRAIRAAAAGNIPVSAATRAGVNNAQLARGNCINCLRWANTW</sequence>
<dbReference type="InterPro" id="IPR000782">
    <property type="entry name" value="FAS1_domain"/>
</dbReference>
<dbReference type="AlphaFoldDB" id="A0A383VGK9"/>
<dbReference type="PANTHER" id="PTHR10900">
    <property type="entry name" value="PERIOSTIN-RELATED"/>
    <property type="match status" value="1"/>
</dbReference>
<keyword evidence="4" id="KW-1185">Reference proteome</keyword>
<dbReference type="STRING" id="3088.A0A383VGK9"/>
<gene>
    <name evidence="3" type="ORF">BQ4739_LOCUS4339</name>
</gene>
<evidence type="ECO:0000313" key="3">
    <source>
        <dbReference type="EMBL" id="SZX63794.1"/>
    </source>
</evidence>
<dbReference type="Gene3D" id="2.30.180.10">
    <property type="entry name" value="FAS1 domain"/>
    <property type="match status" value="2"/>
</dbReference>
<evidence type="ECO:0000313" key="4">
    <source>
        <dbReference type="Proteomes" id="UP000256970"/>
    </source>
</evidence>
<feature type="signal peptide" evidence="1">
    <location>
        <begin position="1"/>
        <end position="18"/>
    </location>
</feature>
<dbReference type="InterPro" id="IPR036378">
    <property type="entry name" value="FAS1_dom_sf"/>
</dbReference>
<dbReference type="EMBL" id="FNXT01000342">
    <property type="protein sequence ID" value="SZX63794.1"/>
    <property type="molecule type" value="Genomic_DNA"/>
</dbReference>
<organism evidence="3 4">
    <name type="scientific">Tetradesmus obliquus</name>
    <name type="common">Green alga</name>
    <name type="synonym">Acutodesmus obliquus</name>
    <dbReference type="NCBI Taxonomy" id="3088"/>
    <lineage>
        <taxon>Eukaryota</taxon>
        <taxon>Viridiplantae</taxon>
        <taxon>Chlorophyta</taxon>
        <taxon>core chlorophytes</taxon>
        <taxon>Chlorophyceae</taxon>
        <taxon>CS clade</taxon>
        <taxon>Sphaeropleales</taxon>
        <taxon>Scenedesmaceae</taxon>
        <taxon>Tetradesmus</taxon>
    </lineage>
</organism>
<protein>
    <recommendedName>
        <fullName evidence="2">FAS1 domain-containing protein</fullName>
    </recommendedName>
</protein>
<feature type="chain" id="PRO_5016624268" description="FAS1 domain-containing protein" evidence="1">
    <location>
        <begin position="19"/>
        <end position="417"/>
    </location>
</feature>
<dbReference type="PANTHER" id="PTHR10900:SF77">
    <property type="entry name" value="FI19380P1"/>
    <property type="match status" value="1"/>
</dbReference>
<evidence type="ECO:0000256" key="1">
    <source>
        <dbReference type="SAM" id="SignalP"/>
    </source>
</evidence>
<proteinExistence type="predicted"/>
<dbReference type="InterPro" id="IPR050904">
    <property type="entry name" value="Adhesion/Biosynth-related"/>
</dbReference>
<accession>A0A383VGK9</accession>
<name>A0A383VGK9_TETOB</name>
<reference evidence="3 4" key="1">
    <citation type="submission" date="2016-10" db="EMBL/GenBank/DDBJ databases">
        <authorList>
            <person name="Cai Z."/>
        </authorList>
    </citation>
    <scope>NUCLEOTIDE SEQUENCE [LARGE SCALE GENOMIC DNA]</scope>
</reference>
<keyword evidence="1" id="KW-0732">Signal</keyword>
<dbReference type="Pfam" id="PF02469">
    <property type="entry name" value="Fasciclin"/>
    <property type="match status" value="1"/>
</dbReference>
<feature type="domain" description="FAS1" evidence="2">
    <location>
        <begin position="207"/>
        <end position="332"/>
    </location>
</feature>